<evidence type="ECO:0000256" key="7">
    <source>
        <dbReference type="SAM" id="Phobius"/>
    </source>
</evidence>
<feature type="transmembrane region" description="Helical" evidence="7">
    <location>
        <begin position="520"/>
        <end position="544"/>
    </location>
</feature>
<dbReference type="InterPro" id="IPR011701">
    <property type="entry name" value="MFS"/>
</dbReference>
<evidence type="ECO:0000256" key="1">
    <source>
        <dbReference type="ARBA" id="ARBA00004141"/>
    </source>
</evidence>
<comment type="subcellular location">
    <subcellularLocation>
        <location evidence="1">Membrane</location>
        <topology evidence="1">Multi-pass membrane protein</topology>
    </subcellularLocation>
</comment>
<keyword evidence="5 7" id="KW-0472">Membrane</keyword>
<organism evidence="8 9">
    <name type="scientific">Actinomortierella ambigua</name>
    <dbReference type="NCBI Taxonomy" id="1343610"/>
    <lineage>
        <taxon>Eukaryota</taxon>
        <taxon>Fungi</taxon>
        <taxon>Fungi incertae sedis</taxon>
        <taxon>Mucoromycota</taxon>
        <taxon>Mortierellomycotina</taxon>
        <taxon>Mortierellomycetes</taxon>
        <taxon>Mortierellales</taxon>
        <taxon>Mortierellaceae</taxon>
        <taxon>Actinomortierella</taxon>
    </lineage>
</organism>
<feature type="region of interest" description="Disordered" evidence="6">
    <location>
        <begin position="455"/>
        <end position="494"/>
    </location>
</feature>
<accession>A0A9P6U3I7</accession>
<evidence type="ECO:0000256" key="4">
    <source>
        <dbReference type="ARBA" id="ARBA00022989"/>
    </source>
</evidence>
<evidence type="ECO:0000256" key="2">
    <source>
        <dbReference type="ARBA" id="ARBA00022448"/>
    </source>
</evidence>
<proteinExistence type="predicted"/>
<dbReference type="EMBL" id="JAAAJB010000303">
    <property type="protein sequence ID" value="KAG0258941.1"/>
    <property type="molecule type" value="Genomic_DNA"/>
</dbReference>
<dbReference type="GO" id="GO:0022857">
    <property type="term" value="F:transmembrane transporter activity"/>
    <property type="evidence" value="ECO:0007669"/>
    <property type="project" value="InterPro"/>
</dbReference>
<dbReference type="GO" id="GO:0016020">
    <property type="term" value="C:membrane"/>
    <property type="evidence" value="ECO:0007669"/>
    <property type="project" value="UniProtKB-SubCell"/>
</dbReference>
<feature type="transmembrane region" description="Helical" evidence="7">
    <location>
        <begin position="203"/>
        <end position="225"/>
    </location>
</feature>
<name>A0A9P6U3I7_9FUNG</name>
<feature type="transmembrane region" description="Helical" evidence="7">
    <location>
        <begin position="87"/>
        <end position="109"/>
    </location>
</feature>
<feature type="transmembrane region" description="Helical" evidence="7">
    <location>
        <begin position="322"/>
        <end position="342"/>
    </location>
</feature>
<evidence type="ECO:0000256" key="5">
    <source>
        <dbReference type="ARBA" id="ARBA00023136"/>
    </source>
</evidence>
<feature type="transmembrane region" description="Helical" evidence="7">
    <location>
        <begin position="354"/>
        <end position="373"/>
    </location>
</feature>
<feature type="compositionally biased region" description="Low complexity" evidence="6">
    <location>
        <begin position="465"/>
        <end position="490"/>
    </location>
</feature>
<keyword evidence="2" id="KW-0813">Transport</keyword>
<dbReference type="Gene3D" id="1.20.1250.20">
    <property type="entry name" value="MFS general substrate transporter like domains"/>
    <property type="match status" value="1"/>
</dbReference>
<dbReference type="AlphaFoldDB" id="A0A9P6U3I7"/>
<feature type="transmembrane region" description="Helical" evidence="7">
    <location>
        <begin position="295"/>
        <end position="316"/>
    </location>
</feature>
<evidence type="ECO:0000256" key="6">
    <source>
        <dbReference type="SAM" id="MobiDB-lite"/>
    </source>
</evidence>
<feature type="transmembrane region" description="Helical" evidence="7">
    <location>
        <begin position="161"/>
        <end position="183"/>
    </location>
</feature>
<keyword evidence="9" id="KW-1185">Reference proteome</keyword>
<evidence type="ECO:0000313" key="9">
    <source>
        <dbReference type="Proteomes" id="UP000807716"/>
    </source>
</evidence>
<dbReference type="PANTHER" id="PTHR23504">
    <property type="entry name" value="MAJOR FACILITATOR SUPERFAMILY DOMAIN-CONTAINING PROTEIN 10"/>
    <property type="match status" value="1"/>
</dbReference>
<feature type="transmembrane region" description="Helical" evidence="7">
    <location>
        <begin position="423"/>
        <end position="448"/>
    </location>
</feature>
<evidence type="ECO:0000256" key="3">
    <source>
        <dbReference type="ARBA" id="ARBA00022692"/>
    </source>
</evidence>
<sequence>MPSGNNKLPVHKVTRIVFTALLLDILAFTIILPLFPRLLQYYQEKEHGDQSTLLAWSLRQLTAAQGYFGLDDPSRPFFHKRPPKMDIVLLGGALGSLFSVLQFVASPIIGKLSDLFGRRRVLLFSMLLVLSRIIGGLSEGNVQLSIAVISDITTPATRSKGLALVGIAFAIGFTVGPALGAYFASKDLVTLLPSLAQYGLHPFSASALLCLTLLSIESLYLFVALPETTTEQWRKTVREAAVQEGQQQVSSSSSTNKEQARDRTKGKAQIMDKEEEDAVYRQQHAYLRRLSLTHFAHLFLFSGMEFTLTFLTFHLFDFSHMQQGALLGYIGILSSLIQGGYVRRKAHTVGEKRMVVQGIWASAIGLGCIALVAGGTSGSLSSGSHGEMEAYSASMPDGVLKNVLLWVVHATKDWSRSTRMMGLYAGATGLAVTSSTVVNCLTSLASLVCDMKSTGSSADRPTHGSASSSTTPSAKSSTTIASSSSPSSSKEPLGKGLALGRFRSWGQLGRAMGPIAACSLYWRVGPMLCYGIASVLVAFVAILARRILPEAKNLLTLERRTTGVASKKNQ</sequence>
<dbReference type="OrthoDB" id="196650at2759"/>
<evidence type="ECO:0008006" key="10">
    <source>
        <dbReference type="Google" id="ProtNLM"/>
    </source>
</evidence>
<dbReference type="SUPFAM" id="SSF103473">
    <property type="entry name" value="MFS general substrate transporter"/>
    <property type="match status" value="1"/>
</dbReference>
<dbReference type="Proteomes" id="UP000807716">
    <property type="component" value="Unassembled WGS sequence"/>
</dbReference>
<feature type="region of interest" description="Disordered" evidence="6">
    <location>
        <begin position="244"/>
        <end position="268"/>
    </location>
</feature>
<dbReference type="PANTHER" id="PTHR23504:SF31">
    <property type="entry name" value="MAJOR FACILITATOR SUPERFAMILY DOMAIN-CONTAINING PROTEIN 10"/>
    <property type="match status" value="1"/>
</dbReference>
<keyword evidence="4 7" id="KW-1133">Transmembrane helix</keyword>
<reference evidence="8" key="1">
    <citation type="journal article" date="2020" name="Fungal Divers.">
        <title>Resolving the Mortierellaceae phylogeny through synthesis of multi-gene phylogenetics and phylogenomics.</title>
        <authorList>
            <person name="Vandepol N."/>
            <person name="Liber J."/>
            <person name="Desiro A."/>
            <person name="Na H."/>
            <person name="Kennedy M."/>
            <person name="Barry K."/>
            <person name="Grigoriev I.V."/>
            <person name="Miller A.N."/>
            <person name="O'Donnell K."/>
            <person name="Stajich J.E."/>
            <person name="Bonito G."/>
        </authorList>
    </citation>
    <scope>NUCLEOTIDE SEQUENCE</scope>
    <source>
        <strain evidence="8">BC1065</strain>
    </source>
</reference>
<keyword evidence="3 7" id="KW-0812">Transmembrane</keyword>
<protein>
    <recommendedName>
        <fullName evidence="10">Major facilitator superfamily (MFS) profile domain-containing protein</fullName>
    </recommendedName>
</protein>
<feature type="transmembrane region" description="Helical" evidence="7">
    <location>
        <begin position="16"/>
        <end position="35"/>
    </location>
</feature>
<dbReference type="InterPro" id="IPR036259">
    <property type="entry name" value="MFS_trans_sf"/>
</dbReference>
<dbReference type="Pfam" id="PF07690">
    <property type="entry name" value="MFS_1"/>
    <property type="match status" value="1"/>
</dbReference>
<gene>
    <name evidence="8" type="ORF">DFQ27_004371</name>
</gene>
<evidence type="ECO:0000313" key="8">
    <source>
        <dbReference type="EMBL" id="KAG0258941.1"/>
    </source>
</evidence>
<comment type="caution">
    <text evidence="8">The sequence shown here is derived from an EMBL/GenBank/DDBJ whole genome shotgun (WGS) entry which is preliminary data.</text>
</comment>